<evidence type="ECO:0000313" key="1">
    <source>
        <dbReference type="EMBL" id="CAF4999065.1"/>
    </source>
</evidence>
<accession>A0A8S3DDB8</accession>
<reference evidence="1" key="1">
    <citation type="submission" date="2021-02" db="EMBL/GenBank/DDBJ databases">
        <authorList>
            <person name="Nowell W R."/>
        </authorList>
    </citation>
    <scope>NUCLEOTIDE SEQUENCE</scope>
</reference>
<name>A0A8S3DDB8_9BILA</name>
<sequence>MTEERMEQWSTVCNRLLNGNNKHIRLWDDL</sequence>
<dbReference type="Proteomes" id="UP000681720">
    <property type="component" value="Unassembled WGS sequence"/>
</dbReference>
<dbReference type="AlphaFoldDB" id="A0A8S3DDB8"/>
<feature type="non-terminal residue" evidence="1">
    <location>
        <position position="1"/>
    </location>
</feature>
<gene>
    <name evidence="1" type="ORF">GIL414_LOCUS57135</name>
</gene>
<evidence type="ECO:0000313" key="2">
    <source>
        <dbReference type="Proteomes" id="UP000681720"/>
    </source>
</evidence>
<comment type="caution">
    <text evidence="1">The sequence shown here is derived from an EMBL/GenBank/DDBJ whole genome shotgun (WGS) entry which is preliminary data.</text>
</comment>
<dbReference type="EMBL" id="CAJOBJ010206725">
    <property type="protein sequence ID" value="CAF4999065.1"/>
    <property type="molecule type" value="Genomic_DNA"/>
</dbReference>
<organism evidence="1 2">
    <name type="scientific">Rotaria magnacalcarata</name>
    <dbReference type="NCBI Taxonomy" id="392030"/>
    <lineage>
        <taxon>Eukaryota</taxon>
        <taxon>Metazoa</taxon>
        <taxon>Spiralia</taxon>
        <taxon>Gnathifera</taxon>
        <taxon>Rotifera</taxon>
        <taxon>Eurotatoria</taxon>
        <taxon>Bdelloidea</taxon>
        <taxon>Philodinida</taxon>
        <taxon>Philodinidae</taxon>
        <taxon>Rotaria</taxon>
    </lineage>
</organism>
<protein>
    <submittedName>
        <fullName evidence="1">Uncharacterized protein</fullName>
    </submittedName>
</protein>
<proteinExistence type="predicted"/>